<keyword evidence="1" id="KW-0732">Signal</keyword>
<dbReference type="KEGG" id="mox:DAMO_0159"/>
<dbReference type="eggNOG" id="ENOG5032SV1">
    <property type="taxonomic scope" value="Bacteria"/>
</dbReference>
<dbReference type="EC" id="2.4.2.10" evidence="2"/>
<organism evidence="2 3">
    <name type="scientific">Methylomirabilis oxygeniifera</name>
    <dbReference type="NCBI Taxonomy" id="671143"/>
    <lineage>
        <taxon>Bacteria</taxon>
        <taxon>Candidatus Methylomirabilota</taxon>
        <taxon>Candidatus Methylomirabilia</taxon>
        <taxon>Candidatus Methylomirabilales</taxon>
        <taxon>Candidatus Methylomirabilaceae</taxon>
        <taxon>Candidatus Methylomirabilis</taxon>
    </lineage>
</organism>
<dbReference type="Pfam" id="PF11220">
    <property type="entry name" value="DUF3015"/>
    <property type="match status" value="1"/>
</dbReference>
<dbReference type="Proteomes" id="UP000006898">
    <property type="component" value="Chromosome"/>
</dbReference>
<accession>D5MIB9</accession>
<dbReference type="InterPro" id="IPR021383">
    <property type="entry name" value="DUF3015"/>
</dbReference>
<keyword evidence="2" id="KW-0328">Glycosyltransferase</keyword>
<feature type="signal peptide" evidence="1">
    <location>
        <begin position="1"/>
        <end position="23"/>
    </location>
</feature>
<evidence type="ECO:0000256" key="1">
    <source>
        <dbReference type="SAM" id="SignalP"/>
    </source>
</evidence>
<dbReference type="GO" id="GO:0004588">
    <property type="term" value="F:orotate phosphoribosyltransferase activity"/>
    <property type="evidence" value="ECO:0007669"/>
    <property type="project" value="UniProtKB-EC"/>
</dbReference>
<reference evidence="2 3" key="1">
    <citation type="journal article" date="2010" name="Nature">
        <title>Nitrite-driven anaerobic methane oxidation by oxygenic bacteria.</title>
        <authorList>
            <person name="Ettwig K.F."/>
            <person name="Butler M.K."/>
            <person name="Le Paslier D."/>
            <person name="Pelletier E."/>
            <person name="Mangenot S."/>
            <person name="Kuypers M.M.M."/>
            <person name="Schreiber F."/>
            <person name="Dutilh B.E."/>
            <person name="Zedelius J."/>
            <person name="de Beer D."/>
            <person name="Gloerich J."/>
            <person name="Wessels H.J.C.T."/>
            <person name="van Allen T."/>
            <person name="Luesken F."/>
            <person name="Wu M."/>
            <person name="van de Pas-Schoonen K.T."/>
            <person name="Op den Camp H.J.M."/>
            <person name="Janssen-Megens E.M."/>
            <person name="Francoijs K-J."/>
            <person name="Stunnenberg H."/>
            <person name="Weissenbach J."/>
            <person name="Jetten M.S.M."/>
            <person name="Strous M."/>
        </authorList>
    </citation>
    <scope>NUCLEOTIDE SEQUENCE [LARGE SCALE GENOMIC DNA]</scope>
</reference>
<sequence length="170" mass="17723">MVKKAAMLSVAVLFGMQAGLAMAAPNPDTGPGCGLGKLAWSDYQRQKDIAPQVMMATTNGTFGSTTFGISSGTSGCTNDGKIMGDSKTVMFAELNFENLSQEMARGQGEHLASLATLMGIPADQHGAFFAMTQERYTSLVEAGETSPVAMVKAINEAIAGHPVLAKISSR</sequence>
<protein>
    <submittedName>
        <fullName evidence="2">Orotate phosphoribosyltransferase (Modular protein)</fullName>
        <ecNumber evidence="2">2.4.2.10</ecNumber>
    </submittedName>
</protein>
<proteinExistence type="predicted"/>
<evidence type="ECO:0000313" key="3">
    <source>
        <dbReference type="Proteomes" id="UP000006898"/>
    </source>
</evidence>
<keyword evidence="2" id="KW-0808">Transferase</keyword>
<name>D5MIB9_METO1</name>
<dbReference type="STRING" id="671143.DAMO_0159"/>
<evidence type="ECO:0000313" key="2">
    <source>
        <dbReference type="EMBL" id="CBE67269.1"/>
    </source>
</evidence>
<dbReference type="HOGENOM" id="CLU_135474_1_0_0"/>
<dbReference type="AlphaFoldDB" id="D5MIB9"/>
<gene>
    <name evidence="2" type="ORF">DAMO_0159</name>
</gene>
<feature type="chain" id="PRO_5003074598" evidence="1">
    <location>
        <begin position="24"/>
        <end position="170"/>
    </location>
</feature>
<dbReference type="EMBL" id="FP565575">
    <property type="protein sequence ID" value="CBE67269.1"/>
    <property type="molecule type" value="Genomic_DNA"/>
</dbReference>